<feature type="compositionally biased region" description="Polar residues" evidence="1">
    <location>
        <begin position="334"/>
        <end position="345"/>
    </location>
</feature>
<dbReference type="Pfam" id="PF23784">
    <property type="entry name" value="Smaco_capsid"/>
    <property type="match status" value="1"/>
</dbReference>
<dbReference type="InterPro" id="IPR057000">
    <property type="entry name" value="Smaco_capsid"/>
</dbReference>
<dbReference type="EMBL" id="MH111147">
    <property type="protein sequence ID" value="QDM14456.1"/>
    <property type="molecule type" value="Genomic_DNA"/>
</dbReference>
<name>A0A515J4Q1_9VIRU</name>
<protein>
    <submittedName>
        <fullName evidence="2">Capsid protein</fullName>
    </submittedName>
</protein>
<reference evidence="2" key="1">
    <citation type="submission" date="2018-03" db="EMBL/GenBank/DDBJ databases">
        <title>Novel CRESS-DNA viruses, one of possible zoonotic origin, found in patient with diarrhoea of unknown etiology.</title>
        <authorList>
            <person name="Ashworth J.L."/>
            <person name="Robertson G.S."/>
            <person name="Lu L."/>
            <person name="Perry M."/>
            <person name="Bogaardt C."/>
            <person name="Ivens A."/>
            <person name="My Phuc T."/>
            <person name="Rabaa M.A."/>
            <person name="Tri Tue N."/>
            <person name="Pham Thi Thanh T."/>
            <person name="Hong Anh P."/>
            <person name="Baker S."/>
            <person name="Woolhouse M.E.J."/>
        </authorList>
    </citation>
    <scope>NUCLEOTIDE SEQUENCE</scope>
    <source>
        <strain evidence="2">17668x42_2206</strain>
    </source>
</reference>
<accession>A0A515J4Q1</accession>
<organism evidence="2">
    <name type="scientific">Porcine associated porprismacovirus</name>
    <dbReference type="NCBI Taxonomy" id="2496634"/>
    <lineage>
        <taxon>Viruses</taxon>
        <taxon>Monodnaviria</taxon>
        <taxon>Shotokuvirae</taxon>
        <taxon>Cressdnaviricota</taxon>
        <taxon>Arfiviricetes</taxon>
        <taxon>Cremevirales</taxon>
        <taxon>Smacoviridae</taxon>
        <taxon>Porprismacovirus</taxon>
    </lineage>
</organism>
<feature type="region of interest" description="Disordered" evidence="1">
    <location>
        <begin position="326"/>
        <end position="348"/>
    </location>
</feature>
<evidence type="ECO:0000313" key="2">
    <source>
        <dbReference type="EMBL" id="QDM14456.1"/>
    </source>
</evidence>
<gene>
    <name evidence="2" type="primary">CP</name>
</gene>
<evidence type="ECO:0000256" key="1">
    <source>
        <dbReference type="SAM" id="MobiDB-lite"/>
    </source>
</evidence>
<sequence length="360" mass="38758">MATNYVTAKYQEIYDMGTVSGRTTIVGIHCPTGKQIQNMLSGFFSQFRKFRYNGCTVQLVPAAQLPADPSQVSFEAGALTVDPRDLLNPILFHGIHGEDLNSALNQLYAAYVGNNSGDNGAASNVGDAITSSVTEYDISNVNTAISYYSALSDPSFRKFGIQSGARVKLRPLVHPLVQSNPMLPSDAVLTGSVTGPDITYNGASTGMTDADGNIINRAFYAPLGVDGVPTIEQGVAPVMFTNGLRPLGWMPTTSLYPVPKPGVLPTAQVWIPSQNKTTELPKLFMGVFIFPPSYTQEMYFRLIITHHFEFKDFSTALGGRTRGQYAETIPEPSASGSKEASTTSLEVVDGNVQKSTEGVF</sequence>
<proteinExistence type="predicted"/>